<proteinExistence type="predicted"/>
<dbReference type="EMBL" id="JBHLUN010000008">
    <property type="protein sequence ID" value="MFC0409104.1"/>
    <property type="molecule type" value="Genomic_DNA"/>
</dbReference>
<keyword evidence="2" id="KW-0732">Signal</keyword>
<feature type="signal peptide" evidence="2">
    <location>
        <begin position="1"/>
        <end position="18"/>
    </location>
</feature>
<sequence length="48" mass="4671">MRPILALLLLLAPLAAAAQEAPRRDATPPASGSADCGCGSGTQAGGPR</sequence>
<organism evidence="3 4">
    <name type="scientific">Roseomonas elaeocarpi</name>
    <dbReference type="NCBI Taxonomy" id="907779"/>
    <lineage>
        <taxon>Bacteria</taxon>
        <taxon>Pseudomonadati</taxon>
        <taxon>Pseudomonadota</taxon>
        <taxon>Alphaproteobacteria</taxon>
        <taxon>Acetobacterales</taxon>
        <taxon>Roseomonadaceae</taxon>
        <taxon>Roseomonas</taxon>
    </lineage>
</organism>
<evidence type="ECO:0000313" key="4">
    <source>
        <dbReference type="Proteomes" id="UP001589865"/>
    </source>
</evidence>
<dbReference type="Proteomes" id="UP001589865">
    <property type="component" value="Unassembled WGS sequence"/>
</dbReference>
<feature type="compositionally biased region" description="Gly residues" evidence="1">
    <location>
        <begin position="38"/>
        <end position="48"/>
    </location>
</feature>
<reference evidence="3 4" key="1">
    <citation type="submission" date="2024-09" db="EMBL/GenBank/DDBJ databases">
        <authorList>
            <person name="Sun Q."/>
            <person name="Mori K."/>
        </authorList>
    </citation>
    <scope>NUCLEOTIDE SEQUENCE [LARGE SCALE GENOMIC DNA]</scope>
    <source>
        <strain evidence="3 4">TBRC 5777</strain>
    </source>
</reference>
<evidence type="ECO:0000256" key="2">
    <source>
        <dbReference type="SAM" id="SignalP"/>
    </source>
</evidence>
<name>A0ABV6JTP3_9PROT</name>
<feature type="chain" id="PRO_5046358654" evidence="2">
    <location>
        <begin position="19"/>
        <end position="48"/>
    </location>
</feature>
<evidence type="ECO:0000313" key="3">
    <source>
        <dbReference type="EMBL" id="MFC0409104.1"/>
    </source>
</evidence>
<accession>A0ABV6JTP3</accession>
<dbReference type="RefSeq" id="WP_377044853.1">
    <property type="nucleotide sequence ID" value="NZ_JBHLUN010000008.1"/>
</dbReference>
<comment type="caution">
    <text evidence="3">The sequence shown here is derived from an EMBL/GenBank/DDBJ whole genome shotgun (WGS) entry which is preliminary data.</text>
</comment>
<protein>
    <submittedName>
        <fullName evidence="3">Uncharacterized protein</fullName>
    </submittedName>
</protein>
<keyword evidence="4" id="KW-1185">Reference proteome</keyword>
<feature type="region of interest" description="Disordered" evidence="1">
    <location>
        <begin position="18"/>
        <end position="48"/>
    </location>
</feature>
<gene>
    <name evidence="3" type="ORF">ACFFGY_12655</name>
</gene>
<evidence type="ECO:0000256" key="1">
    <source>
        <dbReference type="SAM" id="MobiDB-lite"/>
    </source>
</evidence>